<dbReference type="EMBL" id="BMAW01119887">
    <property type="protein sequence ID" value="GFT86813.1"/>
    <property type="molecule type" value="Genomic_DNA"/>
</dbReference>
<proteinExistence type="predicted"/>
<protein>
    <submittedName>
        <fullName evidence="1">Uncharacterized protein</fullName>
    </submittedName>
</protein>
<keyword evidence="2" id="KW-1185">Reference proteome</keyword>
<dbReference type="Proteomes" id="UP000887013">
    <property type="component" value="Unassembled WGS sequence"/>
</dbReference>
<dbReference type="AlphaFoldDB" id="A0A8X6PWD8"/>
<accession>A0A8X6PWD8</accession>
<reference evidence="1" key="1">
    <citation type="submission" date="2020-08" db="EMBL/GenBank/DDBJ databases">
        <title>Multicomponent nature underlies the extraordinary mechanical properties of spider dragline silk.</title>
        <authorList>
            <person name="Kono N."/>
            <person name="Nakamura H."/>
            <person name="Mori M."/>
            <person name="Yoshida Y."/>
            <person name="Ohtoshi R."/>
            <person name="Malay A.D."/>
            <person name="Moran D.A.P."/>
            <person name="Tomita M."/>
            <person name="Numata K."/>
            <person name="Arakawa K."/>
        </authorList>
    </citation>
    <scope>NUCLEOTIDE SEQUENCE</scope>
</reference>
<organism evidence="1 2">
    <name type="scientific">Nephila pilipes</name>
    <name type="common">Giant wood spider</name>
    <name type="synonym">Nephila maculata</name>
    <dbReference type="NCBI Taxonomy" id="299642"/>
    <lineage>
        <taxon>Eukaryota</taxon>
        <taxon>Metazoa</taxon>
        <taxon>Ecdysozoa</taxon>
        <taxon>Arthropoda</taxon>
        <taxon>Chelicerata</taxon>
        <taxon>Arachnida</taxon>
        <taxon>Araneae</taxon>
        <taxon>Araneomorphae</taxon>
        <taxon>Entelegynae</taxon>
        <taxon>Araneoidea</taxon>
        <taxon>Nephilidae</taxon>
        <taxon>Nephila</taxon>
    </lineage>
</organism>
<comment type="caution">
    <text evidence="1">The sequence shown here is derived from an EMBL/GenBank/DDBJ whole genome shotgun (WGS) entry which is preliminary data.</text>
</comment>
<evidence type="ECO:0000313" key="2">
    <source>
        <dbReference type="Proteomes" id="UP000887013"/>
    </source>
</evidence>
<name>A0A8X6PWD8_NEPPI</name>
<gene>
    <name evidence="1" type="ORF">NPIL_473261</name>
</gene>
<evidence type="ECO:0000313" key="1">
    <source>
        <dbReference type="EMBL" id="GFT86813.1"/>
    </source>
</evidence>
<sequence length="98" mass="10932">MSIALSKTITIKNMPSSTLLSQDALATPLNTQHESHLTHFPYQKQINHTILQTNAGQNSAAIAELPEYFKRAKSSLKMRHKLVEYPRIGSVLCPTCII</sequence>